<organism evidence="1 2">
    <name type="scientific">Pseudomonas fluorescens</name>
    <dbReference type="NCBI Taxonomy" id="294"/>
    <lineage>
        <taxon>Bacteria</taxon>
        <taxon>Pseudomonadati</taxon>
        <taxon>Pseudomonadota</taxon>
        <taxon>Gammaproteobacteria</taxon>
        <taxon>Pseudomonadales</taxon>
        <taxon>Pseudomonadaceae</taxon>
        <taxon>Pseudomonas</taxon>
    </lineage>
</organism>
<name>A0A125QJ24_PSEFL</name>
<dbReference type="AlphaFoldDB" id="A0A125QJ24"/>
<evidence type="ECO:0000313" key="2">
    <source>
        <dbReference type="Proteomes" id="UP000061348"/>
    </source>
</evidence>
<reference evidence="1 2" key="1">
    <citation type="submission" date="2015-05" db="EMBL/GenBank/DDBJ databases">
        <title>A genomic and transcriptomic approach to investigate the blue pigment phenotype in Pseudomonas fluorescens.</title>
        <authorList>
            <person name="Andreani N.A."/>
            <person name="Cardazzo B."/>
        </authorList>
    </citation>
    <scope>NUCLEOTIDE SEQUENCE [LARGE SCALE GENOMIC DNA]</scope>
    <source>
        <strain evidence="1 2">Ps_22</strain>
    </source>
</reference>
<accession>A0A125QJ24</accession>
<evidence type="ECO:0000313" key="1">
    <source>
        <dbReference type="EMBL" id="KWV89428.1"/>
    </source>
</evidence>
<comment type="caution">
    <text evidence="1">The sequence shown here is derived from an EMBL/GenBank/DDBJ whole genome shotgun (WGS) entry which is preliminary data.</text>
</comment>
<protein>
    <submittedName>
        <fullName evidence="1">Uncharacterized protein</fullName>
    </submittedName>
</protein>
<proteinExistence type="predicted"/>
<gene>
    <name evidence="1" type="ORF">PFLmoz3_00850</name>
</gene>
<dbReference type="EMBL" id="LCYA01000046">
    <property type="protein sequence ID" value="KWV89428.1"/>
    <property type="molecule type" value="Genomic_DNA"/>
</dbReference>
<sequence length="220" mass="23897">MEFVGAGTADGAVVRFNRAELQAQAREHVAVGLVHAVVGRLQGSLVGVERIGVLHDELAATHQAEAWADLVTKLGLDLIQVERQLLIAAQLVAHQVGDDFFVGRAGAEIAAMTVFKAQQLRAVLFPAPGFLPQLSRLGARHQHFQRAGRVHFFTNDGFDLAHHLQAHGQPGVQARGQFADHTGAQHQLMADHNRVGRRFFLCGEQILTGTHGRPLSVAWT</sequence>
<dbReference type="Proteomes" id="UP000061348">
    <property type="component" value="Unassembled WGS sequence"/>
</dbReference>